<reference evidence="2" key="1">
    <citation type="submission" date="2016-10" db="EMBL/GenBank/DDBJ databases">
        <authorList>
            <person name="Varghese N."/>
            <person name="Submissions S."/>
        </authorList>
    </citation>
    <scope>NUCLEOTIDE SEQUENCE [LARGE SCALE GENOMIC DNA]</scope>
    <source>
        <strain evidence="2">IBRC-M 10761</strain>
    </source>
</reference>
<evidence type="ECO:0000313" key="2">
    <source>
        <dbReference type="Proteomes" id="UP000199403"/>
    </source>
</evidence>
<evidence type="ECO:0000313" key="1">
    <source>
        <dbReference type="EMBL" id="SEJ16272.1"/>
    </source>
</evidence>
<protein>
    <submittedName>
        <fullName evidence="1">Uncharacterized protein</fullName>
    </submittedName>
</protein>
<gene>
    <name evidence="1" type="ORF">SAMN05192553_102701</name>
</gene>
<dbReference type="Proteomes" id="UP000199403">
    <property type="component" value="Unassembled WGS sequence"/>
</dbReference>
<sequence length="130" mass="14494">MNLEFIPLKQAKRGKPTILFSKTGLINLSKTAAEELGLSKQNRIDLARDTDRPEDWYLVKYKPEIDAGIPFRQKDNGLCFNAASWANAFLDQFSEDGKSLSVLIATQAEDNTLGGKAEVYAILTKSLKKE</sequence>
<dbReference type="EMBL" id="FNZH01000002">
    <property type="protein sequence ID" value="SEJ16272.1"/>
    <property type="molecule type" value="Genomic_DNA"/>
</dbReference>
<dbReference type="RefSeq" id="WP_092171975.1">
    <property type="nucleotide sequence ID" value="NZ_FNZH01000002.1"/>
</dbReference>
<proteinExistence type="predicted"/>
<dbReference type="OrthoDB" id="1036769at2"/>
<dbReference type="STRING" id="1416801.SAMN05192553_102701"/>
<dbReference type="AlphaFoldDB" id="A0A1H6WUN9"/>
<organism evidence="1 2">
    <name type="scientific">Cyclobacterium xiamenense</name>
    <dbReference type="NCBI Taxonomy" id="1297121"/>
    <lineage>
        <taxon>Bacteria</taxon>
        <taxon>Pseudomonadati</taxon>
        <taxon>Bacteroidota</taxon>
        <taxon>Cytophagia</taxon>
        <taxon>Cytophagales</taxon>
        <taxon>Cyclobacteriaceae</taxon>
        <taxon>Cyclobacterium</taxon>
    </lineage>
</organism>
<accession>A0A1H6WUN9</accession>
<name>A0A1H6WUN9_9BACT</name>
<keyword evidence="2" id="KW-1185">Reference proteome</keyword>